<evidence type="ECO:0000256" key="4">
    <source>
        <dbReference type="SAM" id="Phobius"/>
    </source>
</evidence>
<protein>
    <recommendedName>
        <fullName evidence="7">Tetratricopeptide repeat protein</fullName>
    </recommendedName>
</protein>
<keyword evidence="2 3" id="KW-0802">TPR repeat</keyword>
<feature type="transmembrane region" description="Helical" evidence="4">
    <location>
        <begin position="363"/>
        <end position="381"/>
    </location>
</feature>
<dbReference type="Pfam" id="PF13181">
    <property type="entry name" value="TPR_8"/>
    <property type="match status" value="1"/>
</dbReference>
<evidence type="ECO:0000313" key="6">
    <source>
        <dbReference type="Proteomes" id="UP001594351"/>
    </source>
</evidence>
<dbReference type="PROSITE" id="PS50293">
    <property type="entry name" value="TPR_REGION"/>
    <property type="match status" value="1"/>
</dbReference>
<keyword evidence="1" id="KW-0677">Repeat</keyword>
<feature type="transmembrane region" description="Helical" evidence="4">
    <location>
        <begin position="333"/>
        <end position="351"/>
    </location>
</feature>
<organism evidence="5 6">
    <name type="scientific">candidate division CSSED10-310 bacterium</name>
    <dbReference type="NCBI Taxonomy" id="2855610"/>
    <lineage>
        <taxon>Bacteria</taxon>
        <taxon>Bacteria division CSSED10-310</taxon>
    </lineage>
</organism>
<keyword evidence="4" id="KW-0812">Transmembrane</keyword>
<feature type="transmembrane region" description="Helical" evidence="4">
    <location>
        <begin position="307"/>
        <end position="326"/>
    </location>
</feature>
<gene>
    <name evidence="5" type="ORF">ACFL27_27475</name>
</gene>
<dbReference type="InterPro" id="IPR011990">
    <property type="entry name" value="TPR-like_helical_dom_sf"/>
</dbReference>
<dbReference type="PANTHER" id="PTHR44227">
    <property type="match status" value="1"/>
</dbReference>
<feature type="repeat" description="TPR" evidence="3">
    <location>
        <begin position="462"/>
        <end position="495"/>
    </location>
</feature>
<feature type="transmembrane region" description="Helical" evidence="4">
    <location>
        <begin position="232"/>
        <end position="253"/>
    </location>
</feature>
<keyword evidence="4" id="KW-1133">Transmembrane helix</keyword>
<comment type="caution">
    <text evidence="5">The sequence shown here is derived from an EMBL/GenBank/DDBJ whole genome shotgun (WGS) entry which is preliminary data.</text>
</comment>
<feature type="transmembrane region" description="Helical" evidence="4">
    <location>
        <begin position="173"/>
        <end position="201"/>
    </location>
</feature>
<feature type="transmembrane region" description="Helical" evidence="4">
    <location>
        <begin position="141"/>
        <end position="161"/>
    </location>
</feature>
<dbReference type="EMBL" id="JBHPBY010000654">
    <property type="protein sequence ID" value="MFC1853942.1"/>
    <property type="molecule type" value="Genomic_DNA"/>
</dbReference>
<keyword evidence="4" id="KW-0472">Membrane</keyword>
<reference evidence="5 6" key="1">
    <citation type="submission" date="2024-09" db="EMBL/GenBank/DDBJ databases">
        <title>Laminarin stimulates single cell rates of sulfate reduction while oxygen inhibits transcriptomic activity in coastal marine sediment.</title>
        <authorList>
            <person name="Lindsay M."/>
            <person name="Orcutt B."/>
            <person name="Emerson D."/>
            <person name="Stepanauskas R."/>
            <person name="D'Angelo T."/>
        </authorList>
    </citation>
    <scope>NUCLEOTIDE SEQUENCE [LARGE SCALE GENOMIC DNA]</scope>
    <source>
        <strain evidence="5">SAG AM-311-K15</strain>
    </source>
</reference>
<dbReference type="InterPro" id="IPR052346">
    <property type="entry name" value="O-mannosyl-transferase_TMTC"/>
</dbReference>
<dbReference type="SMART" id="SM00028">
    <property type="entry name" value="TPR"/>
    <property type="match status" value="5"/>
</dbReference>
<dbReference type="Gene3D" id="1.25.40.10">
    <property type="entry name" value="Tetratricopeptide repeat domain"/>
    <property type="match status" value="2"/>
</dbReference>
<dbReference type="InterPro" id="IPR019734">
    <property type="entry name" value="TPR_rpt"/>
</dbReference>
<evidence type="ECO:0000256" key="2">
    <source>
        <dbReference type="ARBA" id="ARBA00022803"/>
    </source>
</evidence>
<proteinExistence type="predicted"/>
<evidence type="ECO:0000313" key="5">
    <source>
        <dbReference type="EMBL" id="MFC1853942.1"/>
    </source>
</evidence>
<dbReference type="SUPFAM" id="SSF48452">
    <property type="entry name" value="TPR-like"/>
    <property type="match status" value="1"/>
</dbReference>
<feature type="transmembrane region" description="Helical" evidence="4">
    <location>
        <begin position="388"/>
        <end position="406"/>
    </location>
</feature>
<evidence type="ECO:0008006" key="7">
    <source>
        <dbReference type="Google" id="ProtNLM"/>
    </source>
</evidence>
<dbReference type="PANTHER" id="PTHR44227:SF3">
    <property type="entry name" value="PROTEIN O-MANNOSYL-TRANSFERASE TMTC4"/>
    <property type="match status" value="1"/>
</dbReference>
<name>A0ABV6Z674_UNCC1</name>
<accession>A0ABV6Z674</accession>
<dbReference type="Proteomes" id="UP001594351">
    <property type="component" value="Unassembled WGS sequence"/>
</dbReference>
<sequence length="722" mass="84413">MSIPFYPKSRPGYRRAILLLLLALSFALYADSLGNEFVFDDKQLVRDNPSITSIDHIADFSPFTKQLAGYRPVRFLSYLLDHQIYGLNPAGFRLSNIIYHAINSYLVFRLALILSLEIEVALFTALIFLCHPVQTESVAYISGRRDLLFSLFYLLSFIYFARHFQRLKVKHTLIILLLMLCGMFSKEMAASLPLMLFWYALWFEYNQRPARDQSWIAEVLQIVRRSVAKAPLLFGLMFTSGFLFFLYIVYFLNPTGNPPYWGGSILNNFLTVNMIWVYYIGLILLPIPLKGDYSFAAFPVVTSPTEFLPWLCLVLLVFFFLSSITLMKRKPLITFACLWFAISLSPVSHIIPHHEMMAEHYLYLPLVGFALLLGWFLAALDKWGYKKISVILLVCLLVFYGSRTVLRSRDWRSSFTFWKSACRFEPLSARACLNLGLHYDKKGQEKKFLSYTNRSLSIKPSAKAYHNLATYYQEKNELDKAIGYYHKAISLDLSMPMSYIHLGYLYNELKLYDRAIRTFTSFRDYKNNADMLFALGFSHFKLRDYSTAISYFENVKHLKPEFEGLYYYLGLNYEKMNNYQAAAEEYFRGLTHKDKYYRQTYRHYNKCLGLLGRFQESLNSIKQYLVEFPDDHESKIRLARLYMMALSYEEAEKVYTEIVLVDPDCAECLLNLGFLNSVHHHNYTKAIFYLESALKFISEHQKRQKIVQEIQSLRKNIASQVD</sequence>
<evidence type="ECO:0000256" key="3">
    <source>
        <dbReference type="PROSITE-ProRule" id="PRU00339"/>
    </source>
</evidence>
<dbReference type="PROSITE" id="PS50005">
    <property type="entry name" value="TPR"/>
    <property type="match status" value="2"/>
</dbReference>
<feature type="transmembrane region" description="Helical" evidence="4">
    <location>
        <begin position="106"/>
        <end position="129"/>
    </location>
</feature>
<feature type="transmembrane region" description="Helical" evidence="4">
    <location>
        <begin position="265"/>
        <end position="287"/>
    </location>
</feature>
<keyword evidence="6" id="KW-1185">Reference proteome</keyword>
<evidence type="ECO:0000256" key="1">
    <source>
        <dbReference type="ARBA" id="ARBA00022737"/>
    </source>
</evidence>
<feature type="repeat" description="TPR" evidence="3">
    <location>
        <begin position="529"/>
        <end position="562"/>
    </location>
</feature>